<accession>R0MMU0</accession>
<protein>
    <recommendedName>
        <fullName evidence="1">TLDc domain-containing protein</fullName>
    </recommendedName>
</protein>
<dbReference type="InterPro" id="IPR006571">
    <property type="entry name" value="TLDc_dom"/>
</dbReference>
<dbReference type="Pfam" id="PF07534">
    <property type="entry name" value="TLD"/>
    <property type="match status" value="1"/>
</dbReference>
<feature type="domain" description="TLDc" evidence="1">
    <location>
        <begin position="28"/>
        <end position="180"/>
    </location>
</feature>
<evidence type="ECO:0000259" key="1">
    <source>
        <dbReference type="PROSITE" id="PS51886"/>
    </source>
</evidence>
<dbReference type="AlphaFoldDB" id="R0MMU0"/>
<evidence type="ECO:0000313" key="3">
    <source>
        <dbReference type="Proteomes" id="UP000016927"/>
    </source>
</evidence>
<dbReference type="SMART" id="SM00584">
    <property type="entry name" value="TLDc"/>
    <property type="match status" value="1"/>
</dbReference>
<proteinExistence type="predicted"/>
<sequence length="181" mass="21209">MLPKLEDYNTFKLPLPSTQQAIISHHSFSTQANMIYVIRTVLELEYKYSTVWNLMFSTYIHGHSYLLLLDTFKSTTGPYLMVLKTPTCVHGVYFEESLEVKLHPYGLRKKFIFTINDGNIQVHDLDLVHDQIVCLEDYFSFGYTKTGYKLMIDKTLMKGQSYLEENGDFSIEYLELYRIVD</sequence>
<dbReference type="Proteomes" id="UP000016927">
    <property type="component" value="Unassembled WGS sequence"/>
</dbReference>
<keyword evidence="3" id="KW-1185">Reference proteome</keyword>
<evidence type="ECO:0000313" key="2">
    <source>
        <dbReference type="EMBL" id="EOB14193.1"/>
    </source>
</evidence>
<dbReference type="HOGENOM" id="CLU_029204_3_0_1"/>
<dbReference type="OrthoDB" id="26679at2759"/>
<dbReference type="PROSITE" id="PS51886">
    <property type="entry name" value="TLDC"/>
    <property type="match status" value="1"/>
</dbReference>
<reference evidence="2 3" key="1">
    <citation type="journal article" date="2013" name="BMC Genomics">
        <title>Comparative genomics of parasitic silkworm microsporidia reveal an association between genome expansion and host adaptation.</title>
        <authorList>
            <person name="Pan G."/>
            <person name="Xu J."/>
            <person name="Li T."/>
            <person name="Xia Q."/>
            <person name="Liu S.L."/>
            <person name="Zhang G."/>
            <person name="Li S."/>
            <person name="Li C."/>
            <person name="Liu H."/>
            <person name="Yang L."/>
            <person name="Liu T."/>
            <person name="Zhang X."/>
            <person name="Wu Z."/>
            <person name="Fan W."/>
            <person name="Dang X."/>
            <person name="Xiang H."/>
            <person name="Tao M."/>
            <person name="Li Y."/>
            <person name="Hu J."/>
            <person name="Li Z."/>
            <person name="Lin L."/>
            <person name="Luo J."/>
            <person name="Geng L."/>
            <person name="Wang L."/>
            <person name="Long M."/>
            <person name="Wan Y."/>
            <person name="He N."/>
            <person name="Zhang Z."/>
            <person name="Lu C."/>
            <person name="Keeling P.J."/>
            <person name="Wang J."/>
            <person name="Xiang Z."/>
            <person name="Zhou Z."/>
        </authorList>
    </citation>
    <scope>NUCLEOTIDE SEQUENCE [LARGE SCALE GENOMIC DNA]</scope>
    <source>
        <strain evidence="3">CQ1 / CVCC 102059</strain>
    </source>
</reference>
<name>R0MMU0_NOSB1</name>
<dbReference type="EMBL" id="KB908942">
    <property type="protein sequence ID" value="EOB14193.1"/>
    <property type="molecule type" value="Genomic_DNA"/>
</dbReference>
<organism evidence="2 3">
    <name type="scientific">Nosema bombycis (strain CQ1 / CVCC 102059)</name>
    <name type="common">Microsporidian parasite</name>
    <name type="synonym">Pebrine of silkworm</name>
    <dbReference type="NCBI Taxonomy" id="578461"/>
    <lineage>
        <taxon>Eukaryota</taxon>
        <taxon>Fungi</taxon>
        <taxon>Fungi incertae sedis</taxon>
        <taxon>Microsporidia</taxon>
        <taxon>Nosematidae</taxon>
        <taxon>Nosema</taxon>
    </lineage>
</organism>
<dbReference type="VEuPathDB" id="MicrosporidiaDB:NBO_34gi001"/>
<gene>
    <name evidence="2" type="ORF">NBO_34gi001</name>
</gene>